<accession>A0A699WUB3</accession>
<sequence>MSILDFPSGLAILRTSWPRSKDHHLSGDDTQPSDDADKAGDEQGKLFLHRVYAKQEQVSLSLLYEPMLAIRNERSLQE</sequence>
<evidence type="ECO:0000256" key="1">
    <source>
        <dbReference type="SAM" id="MobiDB-lite"/>
    </source>
</evidence>
<protein>
    <submittedName>
        <fullName evidence="2">Uncharacterized protein</fullName>
    </submittedName>
</protein>
<comment type="caution">
    <text evidence="2">The sequence shown here is derived from an EMBL/GenBank/DDBJ whole genome shotgun (WGS) entry which is preliminary data.</text>
</comment>
<feature type="region of interest" description="Disordered" evidence="1">
    <location>
        <begin position="19"/>
        <end position="41"/>
    </location>
</feature>
<reference evidence="2" key="1">
    <citation type="journal article" date="2019" name="Sci. Rep.">
        <title>Draft genome of Tanacetum cinerariifolium, the natural source of mosquito coil.</title>
        <authorList>
            <person name="Yamashiro T."/>
            <person name="Shiraishi A."/>
            <person name="Satake H."/>
            <person name="Nakayama K."/>
        </authorList>
    </citation>
    <scope>NUCLEOTIDE SEQUENCE</scope>
</reference>
<dbReference type="EMBL" id="BKCJ011758855">
    <property type="protein sequence ID" value="GFD50559.1"/>
    <property type="molecule type" value="Genomic_DNA"/>
</dbReference>
<gene>
    <name evidence="2" type="ORF">Tci_922528</name>
</gene>
<organism evidence="2">
    <name type="scientific">Tanacetum cinerariifolium</name>
    <name type="common">Dalmatian daisy</name>
    <name type="synonym">Chrysanthemum cinerariifolium</name>
    <dbReference type="NCBI Taxonomy" id="118510"/>
    <lineage>
        <taxon>Eukaryota</taxon>
        <taxon>Viridiplantae</taxon>
        <taxon>Streptophyta</taxon>
        <taxon>Embryophyta</taxon>
        <taxon>Tracheophyta</taxon>
        <taxon>Spermatophyta</taxon>
        <taxon>Magnoliopsida</taxon>
        <taxon>eudicotyledons</taxon>
        <taxon>Gunneridae</taxon>
        <taxon>Pentapetalae</taxon>
        <taxon>asterids</taxon>
        <taxon>campanulids</taxon>
        <taxon>Asterales</taxon>
        <taxon>Asteraceae</taxon>
        <taxon>Asteroideae</taxon>
        <taxon>Anthemideae</taxon>
        <taxon>Anthemidinae</taxon>
        <taxon>Tanacetum</taxon>
    </lineage>
</organism>
<dbReference type="AlphaFoldDB" id="A0A699WUB3"/>
<feature type="non-terminal residue" evidence="2">
    <location>
        <position position="78"/>
    </location>
</feature>
<name>A0A699WUB3_TANCI</name>
<proteinExistence type="predicted"/>
<evidence type="ECO:0000313" key="2">
    <source>
        <dbReference type="EMBL" id="GFD50559.1"/>
    </source>
</evidence>